<name>A0ABW2YGM8_9GAMM</name>
<dbReference type="EMBL" id="JBHTIF010000003">
    <property type="protein sequence ID" value="MFD0726771.1"/>
    <property type="molecule type" value="Genomic_DNA"/>
</dbReference>
<sequence>MTLSITPWAVARVLLFVLAMLGLFLAPPAVTAYTWLLLLAVPLYFWIRGSFDASLSPGDRSINRVQAVLGVLVTVDLCFRYLG</sequence>
<gene>
    <name evidence="2" type="ORF">ACFQ0E_14305</name>
</gene>
<reference evidence="3" key="1">
    <citation type="journal article" date="2019" name="Int. J. Syst. Evol. Microbiol.">
        <title>The Global Catalogue of Microorganisms (GCM) 10K type strain sequencing project: providing services to taxonomists for standard genome sequencing and annotation.</title>
        <authorList>
            <consortium name="The Broad Institute Genomics Platform"/>
            <consortium name="The Broad Institute Genome Sequencing Center for Infectious Disease"/>
            <person name="Wu L."/>
            <person name="Ma J."/>
        </authorList>
    </citation>
    <scope>NUCLEOTIDE SEQUENCE [LARGE SCALE GENOMIC DNA]</scope>
    <source>
        <strain evidence="3">CCUG 55585</strain>
    </source>
</reference>
<keyword evidence="1" id="KW-0812">Transmembrane</keyword>
<evidence type="ECO:0000313" key="2">
    <source>
        <dbReference type="EMBL" id="MFD0726771.1"/>
    </source>
</evidence>
<accession>A0ABW2YGM8</accession>
<keyword evidence="1" id="KW-1133">Transmembrane helix</keyword>
<comment type="caution">
    <text evidence="2">The sequence shown here is derived from an EMBL/GenBank/DDBJ whole genome shotgun (WGS) entry which is preliminary data.</text>
</comment>
<dbReference type="Proteomes" id="UP001597110">
    <property type="component" value="Unassembled WGS sequence"/>
</dbReference>
<proteinExistence type="predicted"/>
<evidence type="ECO:0000313" key="3">
    <source>
        <dbReference type="Proteomes" id="UP001597110"/>
    </source>
</evidence>
<evidence type="ECO:0000256" key="1">
    <source>
        <dbReference type="SAM" id="Phobius"/>
    </source>
</evidence>
<keyword evidence="3" id="KW-1185">Reference proteome</keyword>
<organism evidence="2 3">
    <name type="scientific">Lysobacter brunescens</name>
    <dbReference type="NCBI Taxonomy" id="262323"/>
    <lineage>
        <taxon>Bacteria</taxon>
        <taxon>Pseudomonadati</taxon>
        <taxon>Pseudomonadota</taxon>
        <taxon>Gammaproteobacteria</taxon>
        <taxon>Lysobacterales</taxon>
        <taxon>Lysobacteraceae</taxon>
        <taxon>Lysobacter</taxon>
    </lineage>
</organism>
<protein>
    <submittedName>
        <fullName evidence="2">Uncharacterized protein</fullName>
    </submittedName>
</protein>
<dbReference type="RefSeq" id="WP_386824935.1">
    <property type="nucleotide sequence ID" value="NZ_JBHTIF010000003.1"/>
</dbReference>
<keyword evidence="1" id="KW-0472">Membrane</keyword>
<feature type="transmembrane region" description="Helical" evidence="1">
    <location>
        <begin position="7"/>
        <end position="26"/>
    </location>
</feature>